<dbReference type="Proteomes" id="UP000062912">
    <property type="component" value="Unassembled WGS sequence"/>
</dbReference>
<dbReference type="NCBIfam" id="TIGR03214">
    <property type="entry name" value="ura-cupin"/>
    <property type="match status" value="1"/>
</dbReference>
<dbReference type="Gene3D" id="2.60.120.10">
    <property type="entry name" value="Jelly Rolls"/>
    <property type="match status" value="1"/>
</dbReference>
<comment type="caution">
    <text evidence="2">The sequence shown here is derived from an EMBL/GenBank/DDBJ whole genome shotgun (WGS) entry which is preliminary data.</text>
</comment>
<dbReference type="SUPFAM" id="SSF51182">
    <property type="entry name" value="RmlC-like cupins"/>
    <property type="match status" value="1"/>
</dbReference>
<dbReference type="AlphaFoldDB" id="A0A132EI34"/>
<dbReference type="InterPro" id="IPR044704">
    <property type="entry name" value="UGlyAH_cupin_N"/>
</dbReference>
<dbReference type="InterPro" id="IPR013096">
    <property type="entry name" value="Cupin_2"/>
</dbReference>
<evidence type="ECO:0000313" key="2">
    <source>
        <dbReference type="EMBL" id="KWF30750.1"/>
    </source>
</evidence>
<dbReference type="InterPro" id="IPR017627">
    <property type="entry name" value="UGHY"/>
</dbReference>
<sequence>MDRQPPGIFGHNRAVVTPLYAVMPAAGVMDSRFPAFRNTVVRVQTSPAIGAKFAQILLEVGQDGGMTDTRHDDLEHFFYVVAGTASLRIGEAAHDLAAGGYAYVPPGTPYRLQNPTDSVAKVIWIKRPYDAIDLPVPDALTGHRESVPKVNKHTDGRYWQHLLPSGDMRFDMEVNILGFAPGTYFPCVETHVMEHGLYMLEGQGMYLLGSDWHECWATDFVYMAPFCPQFFYATGWEEAAYLLYKDVNRDVAF</sequence>
<organism evidence="2 4">
    <name type="scientific">Burkholderia pseudomultivorans</name>
    <dbReference type="NCBI Taxonomy" id="1207504"/>
    <lineage>
        <taxon>Bacteria</taxon>
        <taxon>Pseudomonadati</taxon>
        <taxon>Pseudomonadota</taxon>
        <taxon>Betaproteobacteria</taxon>
        <taxon>Burkholderiales</taxon>
        <taxon>Burkholderiaceae</taxon>
        <taxon>Burkholderia</taxon>
        <taxon>Burkholderia cepacia complex</taxon>
    </lineage>
</organism>
<evidence type="ECO:0000313" key="4">
    <source>
        <dbReference type="Proteomes" id="UP000062912"/>
    </source>
</evidence>
<dbReference type="EC" id="3.5.3.26" evidence="3"/>
<gene>
    <name evidence="3" type="primary">allE_2</name>
    <name evidence="3" type="ORF">FEQ00_06380</name>
    <name evidence="2" type="ORF">WT56_12050</name>
</gene>
<dbReference type="Pfam" id="PF07883">
    <property type="entry name" value="Cupin_2"/>
    <property type="match status" value="1"/>
</dbReference>
<dbReference type="PANTHER" id="PTHR34571:SF1">
    <property type="entry name" value="(S)-UREIDOGLYCINE AMINOHYDROLASE"/>
    <property type="match status" value="1"/>
</dbReference>
<dbReference type="PANTHER" id="PTHR34571">
    <property type="entry name" value="(S)-UREIDOGLYCINE AMINOHYDROLASE"/>
    <property type="match status" value="1"/>
</dbReference>
<dbReference type="InterPro" id="IPR044697">
    <property type="entry name" value="UGlyAH_cupin_C"/>
</dbReference>
<reference evidence="3 5" key="2">
    <citation type="submission" date="2019-06" db="EMBL/GenBank/DDBJ databases">
        <title>Evolution of Burkholderia multivorans in the lungs of Cystic Fibrosis patients.</title>
        <authorList>
            <person name="Moreira L.M."/>
        </authorList>
    </citation>
    <scope>NUCLEOTIDE SEQUENCE [LARGE SCALE GENOMIC DNA]</scope>
    <source>
        <strain evidence="3 5">VC13239</strain>
    </source>
</reference>
<dbReference type="EMBL" id="LPJR01000025">
    <property type="protein sequence ID" value="KWF30750.1"/>
    <property type="molecule type" value="Genomic_DNA"/>
</dbReference>
<dbReference type="InterPro" id="IPR014710">
    <property type="entry name" value="RmlC-like_jellyroll"/>
</dbReference>
<dbReference type="Proteomes" id="UP001248067">
    <property type="component" value="Unassembled WGS sequence"/>
</dbReference>
<dbReference type="InterPro" id="IPR011051">
    <property type="entry name" value="RmlC_Cupin_sf"/>
</dbReference>
<proteinExistence type="predicted"/>
<dbReference type="GO" id="GO:0071522">
    <property type="term" value="F:ureidoglycine aminohydrolase activity"/>
    <property type="evidence" value="ECO:0007669"/>
    <property type="project" value="UniProtKB-EC"/>
</dbReference>
<keyword evidence="3" id="KW-0378">Hydrolase</keyword>
<dbReference type="EMBL" id="VJSY01000075">
    <property type="protein sequence ID" value="MDR8757920.1"/>
    <property type="molecule type" value="Genomic_DNA"/>
</dbReference>
<evidence type="ECO:0000313" key="3">
    <source>
        <dbReference type="EMBL" id="MDR8757920.1"/>
    </source>
</evidence>
<accession>A0A132EI34</accession>
<name>A0A132EI34_9BURK</name>
<evidence type="ECO:0000259" key="1">
    <source>
        <dbReference type="Pfam" id="PF07883"/>
    </source>
</evidence>
<keyword evidence="5" id="KW-1185">Reference proteome</keyword>
<dbReference type="OrthoDB" id="9814939at2"/>
<dbReference type="CDD" id="cd02211">
    <property type="entry name" value="cupin_UGlyAH_N"/>
    <property type="match status" value="1"/>
</dbReference>
<dbReference type="CDD" id="cd02212">
    <property type="entry name" value="cupin_UGlyAH_C"/>
    <property type="match status" value="1"/>
</dbReference>
<reference evidence="2 4" key="1">
    <citation type="submission" date="2015-11" db="EMBL/GenBank/DDBJ databases">
        <title>Expanding the genomic diversity of Burkholderia species for the development of highly accurate diagnostics.</title>
        <authorList>
            <person name="Sahl J."/>
            <person name="Keim P."/>
            <person name="Wagner D."/>
        </authorList>
    </citation>
    <scope>NUCLEOTIDE SEQUENCE [LARGE SCALE GENOMIC DNA]</scope>
    <source>
        <strain evidence="2 4">MSMB368WGS</strain>
    </source>
</reference>
<evidence type="ECO:0000313" key="5">
    <source>
        <dbReference type="Proteomes" id="UP001248067"/>
    </source>
</evidence>
<dbReference type="RefSeq" id="WP_060240939.1">
    <property type="nucleotide sequence ID" value="NZ_CADFDQ010000044.1"/>
</dbReference>
<feature type="domain" description="Cupin type-2" evidence="1">
    <location>
        <begin position="65"/>
        <end position="125"/>
    </location>
</feature>
<protein>
    <submittedName>
        <fullName evidence="3">(S)-ureidoglycine aminohydrolase</fullName>
        <ecNumber evidence="3">3.5.3.26</ecNumber>
    </submittedName>
</protein>